<feature type="domain" description="UspA" evidence="2">
    <location>
        <begin position="2"/>
        <end position="134"/>
    </location>
</feature>
<dbReference type="Pfam" id="PF00582">
    <property type="entry name" value="Usp"/>
    <property type="match status" value="2"/>
</dbReference>
<dbReference type="SUPFAM" id="SSF52402">
    <property type="entry name" value="Adenine nucleotide alpha hydrolases-like"/>
    <property type="match status" value="2"/>
</dbReference>
<dbReference type="PANTHER" id="PTHR46268">
    <property type="entry name" value="STRESS RESPONSE PROTEIN NHAX"/>
    <property type="match status" value="1"/>
</dbReference>
<dbReference type="PANTHER" id="PTHR46268:SF6">
    <property type="entry name" value="UNIVERSAL STRESS PROTEIN UP12"/>
    <property type="match status" value="1"/>
</dbReference>
<sequence>MVVGVDGSPESVEAVDIAAVEAEVYQTNLRIVHVRTPSETATVIRSRPRDGERPRDGTRVLAEARRRVEDRHPGMTVEEHLADGDAATILIEESAHARLLVVGARGLGGFTGLLLGSTAVRVATLATCPVMVVRGGTHRSGPVVVGLDDPATSAAVSAFASREAERRRVALHALHIDNRGPSMEEHSTSDIDVADRLSAWSRRWCDEFPDVEVSVTVVSGVEPADALTEASRSAGVVVIGSRCRFGSKMLGSTAYALVHRCDCPLVLVNDR</sequence>
<evidence type="ECO:0000259" key="2">
    <source>
        <dbReference type="Pfam" id="PF00582"/>
    </source>
</evidence>
<evidence type="ECO:0000256" key="1">
    <source>
        <dbReference type="ARBA" id="ARBA00008791"/>
    </source>
</evidence>
<dbReference type="InterPro" id="IPR006016">
    <property type="entry name" value="UspA"/>
</dbReference>
<accession>D3PVJ1</accession>
<name>D3PVJ1_STANL</name>
<dbReference type="KEGG" id="sna:Snas_3441"/>
<feature type="domain" description="UspA" evidence="2">
    <location>
        <begin position="142"/>
        <end position="268"/>
    </location>
</feature>
<evidence type="ECO:0000313" key="4">
    <source>
        <dbReference type="Proteomes" id="UP000000844"/>
    </source>
</evidence>
<dbReference type="EMBL" id="CP001778">
    <property type="protein sequence ID" value="ADD43105.1"/>
    <property type="molecule type" value="Genomic_DNA"/>
</dbReference>
<reference evidence="3 4" key="1">
    <citation type="journal article" date="2009" name="Stand. Genomic Sci.">
        <title>Complete genome sequence of Stackebrandtia nassauensis type strain (LLR-40K-21).</title>
        <authorList>
            <person name="Munk C."/>
            <person name="Lapidus A."/>
            <person name="Copeland A."/>
            <person name="Jando M."/>
            <person name="Mayilraj S."/>
            <person name="Glavina Del Rio T."/>
            <person name="Nolan M."/>
            <person name="Chen F."/>
            <person name="Lucas S."/>
            <person name="Tice H."/>
            <person name="Cheng J.F."/>
            <person name="Han C."/>
            <person name="Detter J.C."/>
            <person name="Bruce D."/>
            <person name="Goodwin L."/>
            <person name="Chain P."/>
            <person name="Pitluck S."/>
            <person name="Goker M."/>
            <person name="Ovchinikova G."/>
            <person name="Pati A."/>
            <person name="Ivanova N."/>
            <person name="Mavromatis K."/>
            <person name="Chen A."/>
            <person name="Palaniappan K."/>
            <person name="Land M."/>
            <person name="Hauser L."/>
            <person name="Chang Y.J."/>
            <person name="Jeffries C.D."/>
            <person name="Bristow J."/>
            <person name="Eisen J.A."/>
            <person name="Markowitz V."/>
            <person name="Hugenholtz P."/>
            <person name="Kyrpides N.C."/>
            <person name="Klenk H.P."/>
        </authorList>
    </citation>
    <scope>NUCLEOTIDE SEQUENCE [LARGE SCALE GENOMIC DNA]</scope>
    <source>
        <strain evidence="4">DSM 44728 / CIP 108903 / NRRL B-16338 / NBRC 102104 / LLR-40K-21</strain>
    </source>
</reference>
<dbReference type="Proteomes" id="UP000000844">
    <property type="component" value="Chromosome"/>
</dbReference>
<keyword evidence="4" id="KW-1185">Reference proteome</keyword>
<dbReference type="eggNOG" id="COG0589">
    <property type="taxonomic scope" value="Bacteria"/>
</dbReference>
<protein>
    <submittedName>
        <fullName evidence="3">UspA domain protein</fullName>
    </submittedName>
</protein>
<comment type="similarity">
    <text evidence="1">Belongs to the universal stress protein A family.</text>
</comment>
<evidence type="ECO:0000313" key="3">
    <source>
        <dbReference type="EMBL" id="ADD43105.1"/>
    </source>
</evidence>
<dbReference type="Gene3D" id="3.40.50.620">
    <property type="entry name" value="HUPs"/>
    <property type="match status" value="2"/>
</dbReference>
<proteinExistence type="inferred from homology"/>
<dbReference type="PRINTS" id="PR01438">
    <property type="entry name" value="UNVRSLSTRESS"/>
</dbReference>
<dbReference type="HOGENOM" id="CLU_049301_2_3_11"/>
<gene>
    <name evidence="3" type="ordered locus">Snas_3441</name>
</gene>
<dbReference type="InterPro" id="IPR014729">
    <property type="entry name" value="Rossmann-like_a/b/a_fold"/>
</dbReference>
<dbReference type="AlphaFoldDB" id="D3PVJ1"/>
<dbReference type="InterPro" id="IPR006015">
    <property type="entry name" value="Universal_stress_UspA"/>
</dbReference>
<organism evidence="3 4">
    <name type="scientific">Stackebrandtia nassauensis (strain DSM 44728 / CIP 108903 / NRRL B-16338 / NBRC 102104 / LLR-40K-21)</name>
    <dbReference type="NCBI Taxonomy" id="446470"/>
    <lineage>
        <taxon>Bacteria</taxon>
        <taxon>Bacillati</taxon>
        <taxon>Actinomycetota</taxon>
        <taxon>Actinomycetes</taxon>
        <taxon>Glycomycetales</taxon>
        <taxon>Glycomycetaceae</taxon>
        <taxon>Stackebrandtia</taxon>
    </lineage>
</organism>
<dbReference type="STRING" id="446470.Snas_3441"/>